<name>A0AAV3SUY0_9EURY</name>
<keyword evidence="10" id="KW-1185">Reference proteome</keyword>
<proteinExistence type="predicted"/>
<comment type="caution">
    <text evidence="7">The sequence shown here is derived from an EMBL/GenBank/DDBJ whole genome shotgun (WGS) entry which is preliminary data.</text>
</comment>
<evidence type="ECO:0000256" key="1">
    <source>
        <dbReference type="ARBA" id="ARBA00001947"/>
    </source>
</evidence>
<dbReference type="AlphaFoldDB" id="A0AAV3SUY0"/>
<dbReference type="PANTHER" id="PTHR15162">
    <property type="entry name" value="ASPARTOACYLASE"/>
    <property type="match status" value="1"/>
</dbReference>
<accession>A0AAV3SUY0</accession>
<evidence type="ECO:0000313" key="7">
    <source>
        <dbReference type="EMBL" id="GAA0551705.1"/>
    </source>
</evidence>
<evidence type="ECO:0000256" key="3">
    <source>
        <dbReference type="ARBA" id="ARBA00022801"/>
    </source>
</evidence>
<keyword evidence="4" id="KW-0862">Zinc</keyword>
<keyword evidence="2" id="KW-0479">Metal-binding</keyword>
<dbReference type="RefSeq" id="WP_343780251.1">
    <property type="nucleotide sequence ID" value="NZ_BAAADQ010000015.1"/>
</dbReference>
<feature type="region of interest" description="Disordered" evidence="5">
    <location>
        <begin position="270"/>
        <end position="313"/>
    </location>
</feature>
<dbReference type="Pfam" id="PF24827">
    <property type="entry name" value="AstE_AspA_cat"/>
    <property type="match status" value="1"/>
</dbReference>
<evidence type="ECO:0000256" key="2">
    <source>
        <dbReference type="ARBA" id="ARBA00022723"/>
    </source>
</evidence>
<evidence type="ECO:0000313" key="10">
    <source>
        <dbReference type="Proteomes" id="UP001567571"/>
    </source>
</evidence>
<organism evidence="7 9">
    <name type="scientific">Halorubrum ejinorense</name>
    <dbReference type="NCBI Taxonomy" id="425309"/>
    <lineage>
        <taxon>Archaea</taxon>
        <taxon>Methanobacteriati</taxon>
        <taxon>Methanobacteriota</taxon>
        <taxon>Stenosarchaea group</taxon>
        <taxon>Halobacteria</taxon>
        <taxon>Halobacteriales</taxon>
        <taxon>Haloferacaceae</taxon>
        <taxon>Halorubrum</taxon>
    </lineage>
</organism>
<evidence type="ECO:0000313" key="9">
    <source>
        <dbReference type="Proteomes" id="UP001501425"/>
    </source>
</evidence>
<comment type="cofactor">
    <cofactor evidence="1">
        <name>Zn(2+)</name>
        <dbReference type="ChEBI" id="CHEBI:29105"/>
    </cofactor>
</comment>
<dbReference type="SUPFAM" id="SSF53187">
    <property type="entry name" value="Zn-dependent exopeptidases"/>
    <property type="match status" value="1"/>
</dbReference>
<dbReference type="GO" id="GO:0016788">
    <property type="term" value="F:hydrolase activity, acting on ester bonds"/>
    <property type="evidence" value="ECO:0007669"/>
    <property type="project" value="InterPro"/>
</dbReference>
<dbReference type="Proteomes" id="UP001501425">
    <property type="component" value="Unassembled WGS sequence"/>
</dbReference>
<reference evidence="7" key="1">
    <citation type="journal article" date="2014" name="Int. J. Syst. Evol. Microbiol.">
        <title>Complete genome sequence of Corynebacterium casei LMG S-19264T (=DSM 44701T), isolated from a smear-ripened cheese.</title>
        <authorList>
            <consortium name="US DOE Joint Genome Institute (JGI-PGF)"/>
            <person name="Walter F."/>
            <person name="Albersmeier A."/>
            <person name="Kalinowski J."/>
            <person name="Ruckert C."/>
        </authorList>
    </citation>
    <scope>NUCLEOTIDE SEQUENCE</scope>
    <source>
        <strain evidence="7">JCM 14265</strain>
    </source>
</reference>
<dbReference type="PANTHER" id="PTHR15162:SF7">
    <property type="entry name" value="SUCCINYLGLUTAMATE DESUCCINYLASE"/>
    <property type="match status" value="1"/>
</dbReference>
<dbReference type="Gene3D" id="3.40.630.10">
    <property type="entry name" value="Zn peptidases"/>
    <property type="match status" value="1"/>
</dbReference>
<evidence type="ECO:0000256" key="5">
    <source>
        <dbReference type="SAM" id="MobiDB-lite"/>
    </source>
</evidence>
<feature type="domain" description="Succinylglutamate desuccinylase/Aspartoacylase catalytic" evidence="6">
    <location>
        <begin position="13"/>
        <end position="169"/>
    </location>
</feature>
<dbReference type="Proteomes" id="UP001567571">
    <property type="component" value="Unassembled WGS sequence"/>
</dbReference>
<dbReference type="GO" id="GO:0005829">
    <property type="term" value="C:cytosol"/>
    <property type="evidence" value="ECO:0007669"/>
    <property type="project" value="TreeGrafter"/>
</dbReference>
<evidence type="ECO:0000256" key="4">
    <source>
        <dbReference type="ARBA" id="ARBA00022833"/>
    </source>
</evidence>
<dbReference type="InterPro" id="IPR050178">
    <property type="entry name" value="AspA/AstE_fam"/>
</dbReference>
<dbReference type="GO" id="GO:0046872">
    <property type="term" value="F:metal ion binding"/>
    <property type="evidence" value="ECO:0007669"/>
    <property type="project" value="UniProtKB-KW"/>
</dbReference>
<dbReference type="InterPro" id="IPR055438">
    <property type="entry name" value="AstE_AspA_cat"/>
</dbReference>
<feature type="compositionally biased region" description="Basic and acidic residues" evidence="5">
    <location>
        <begin position="273"/>
        <end position="285"/>
    </location>
</feature>
<dbReference type="EMBL" id="BAAADQ010000015">
    <property type="protein sequence ID" value="GAA0551705.1"/>
    <property type="molecule type" value="Genomic_DNA"/>
</dbReference>
<protein>
    <submittedName>
        <fullName evidence="8">Succinylglutamate desuccinylase/aspartoacylase family protein</fullName>
    </submittedName>
</protein>
<keyword evidence="3" id="KW-0378">Hydrolase</keyword>
<sequence>MQTIDRESAGSARVAIVGGIHGDEPAGERIVRRLADELGRLDAPDDGSGGLVRLIVANEPALAAETRYTDADLNRSFPGDADSGEYERALAPRLAAELEGMDAVLALHTSHSAPPAFAIFSDLTESVRRTVTGLPVEHVVDASGLRSTTLDSTIPHTVSIEVGQQGSEDAVTFGHEACLAFLRAHGAIDDEPPRFSETTVVAGDEEVPKGGGEPRVHYANFEEIPEGEVFAEDDVYTHRVEEPGVVPILASEQGYEEIFGMYGRVTGVVRPPDAGDCRVYPRDGSGEGESDAPAGTDSSSDERNEPEQPENSE</sequence>
<evidence type="ECO:0000313" key="8">
    <source>
        <dbReference type="EMBL" id="MEZ3166510.1"/>
    </source>
</evidence>
<reference evidence="7" key="2">
    <citation type="submission" date="2023-12" db="EMBL/GenBank/DDBJ databases">
        <authorList>
            <person name="Sun Q."/>
            <person name="Inoue M."/>
        </authorList>
    </citation>
    <scope>NUCLEOTIDE SEQUENCE</scope>
    <source>
        <strain evidence="7">JCM 14265</strain>
    </source>
</reference>
<dbReference type="EMBL" id="JBEDNW010000002">
    <property type="protein sequence ID" value="MEZ3166510.1"/>
    <property type="molecule type" value="Genomic_DNA"/>
</dbReference>
<evidence type="ECO:0000259" key="6">
    <source>
        <dbReference type="Pfam" id="PF24827"/>
    </source>
</evidence>
<gene>
    <name evidence="8" type="ORF">ABNG02_04125</name>
    <name evidence="7" type="ORF">GCM10008994_28320</name>
</gene>
<reference evidence="8 10" key="3">
    <citation type="submission" date="2024-06" db="EMBL/GenBank/DDBJ databases">
        <title>Halorubrum miltondacostae sp. nov., a potential PHA producer isolated from an inland solar saltern in Rio Maior, Portugal.</title>
        <authorList>
            <person name="Albuquerque L."/>
            <person name="Viver T."/>
            <person name="Barroso C."/>
            <person name="Claudino R."/>
            <person name="Galvan M."/>
            <person name="Simoes G."/>
            <person name="Lobo Da Cunha A."/>
            <person name="Egas C."/>
        </authorList>
    </citation>
    <scope>NUCLEOTIDE SEQUENCE [LARGE SCALE GENOMIC DNA]</scope>
    <source>
        <strain evidence="8 10">DSM 18646</strain>
    </source>
</reference>